<sequence>MSNTSVSTTNFDSTQKFLEEHQQQIIGQSNYFLSAWIVVQWFVGILISFKLFSIEAPQQQYFYTCVSCAGVTSLFAIFMTIKYPSFACYVLTIAQAFLCVILAYFAKVDFTLALYSQMIISLAIFALYRRASILILFYIFMVVHHVTWNYVSTGNSLGVFGDTQTLLSSGGWILLIAIFFVIYSIRGKKEIDKIVLKRVELEKANEDIQLQAEKRAQELQSNKEALQQTNWMKTGVTELNDKMRGEQEIHVMAKNILSYLVPYLDSQVAALYLKDRDNIFKLVGSFAGKGQSYLTEKFKWGEGLPGQAAKEKKRIVLDNAGDMLTINVGLGKVQIENILFLPLLHEDDVKGLLVIGSTHKFTSRQIEFLEEASENIAIYFNTALSRLEMRKLLEKTEQQRRELQKQNSEIITQQNILDLKNKQLEESNKHKSVFLANMSHELRTPLNAIIGYSELLLEDAEDMGEEDFVEDLNKIKFAGKHLLSLINGILDLSKIEAGKMDLHIEKFNINEMLGEILVTAEPLALKNSNTLSTDYAEDLGEMRADLVKVRQVLLNLLSNAAKFTEQGTITLRTFQKNERVTFTISDTGIGLNPEQTDRLFEPFSQADSSTTRKYGGTGLGLTISKKFCEMMGGSISVESEEGKGSTFHVELPLTVKASEEEVVENTSRGRLSHTTKAIKKVPSKPSNNPDTILVIDDDITIHDVMQRFADKEGYNLEIAMNGKEGLEKAEAVKPQTIFLDVMMPNIDGWEVLKQLKQNPQLADIPVIMISMVDKKSMGFELGAAEYLTKPLDLDHLTKVLQKYKENETPSVLIVEDDEDMQEMLLRSLEKQGYKAVVAENGESALQKIQEHIPDLILLDLLMPQMDGFQFLVNLRTSSEWKDIPVVVVSAKNITKEDREKLSGSVQKIIEKSELSSDDLMQKISTLIKTSS</sequence>
<feature type="transmembrane region" description="Helical" evidence="8">
    <location>
        <begin position="31"/>
        <end position="49"/>
    </location>
</feature>
<dbReference type="OrthoDB" id="9762493at2"/>
<keyword evidence="7" id="KW-0175">Coiled coil</keyword>
<dbReference type="KEGG" id="uam:UABAM_01074"/>
<feature type="transmembrane region" description="Helical" evidence="8">
    <location>
        <begin position="86"/>
        <end position="106"/>
    </location>
</feature>
<evidence type="ECO:0000313" key="11">
    <source>
        <dbReference type="EMBL" id="BBM82731.1"/>
    </source>
</evidence>
<dbReference type="PANTHER" id="PTHR43047">
    <property type="entry name" value="TWO-COMPONENT HISTIDINE PROTEIN KINASE"/>
    <property type="match status" value="1"/>
</dbReference>
<dbReference type="RefSeq" id="WP_151966964.1">
    <property type="nucleotide sequence ID" value="NZ_AP019860.1"/>
</dbReference>
<protein>
    <recommendedName>
        <fullName evidence="2">histidine kinase</fullName>
        <ecNumber evidence="2">2.7.13.3</ecNumber>
    </recommendedName>
</protein>
<keyword evidence="8" id="KW-0812">Transmembrane</keyword>
<dbReference type="EMBL" id="AP019860">
    <property type="protein sequence ID" value="BBM82731.1"/>
    <property type="molecule type" value="Genomic_DNA"/>
</dbReference>
<dbReference type="SUPFAM" id="SSF55874">
    <property type="entry name" value="ATPase domain of HSP90 chaperone/DNA topoisomerase II/histidine kinase"/>
    <property type="match status" value="1"/>
</dbReference>
<dbReference type="Pfam" id="PF13185">
    <property type="entry name" value="GAF_2"/>
    <property type="match status" value="1"/>
</dbReference>
<dbReference type="Pfam" id="PF00512">
    <property type="entry name" value="HisKA"/>
    <property type="match status" value="1"/>
</dbReference>
<dbReference type="InterPro" id="IPR001789">
    <property type="entry name" value="Sig_transdc_resp-reg_receiver"/>
</dbReference>
<evidence type="ECO:0000256" key="7">
    <source>
        <dbReference type="SAM" id="Coils"/>
    </source>
</evidence>
<dbReference type="InterPro" id="IPR003018">
    <property type="entry name" value="GAF"/>
</dbReference>
<dbReference type="CDD" id="cd16922">
    <property type="entry name" value="HATPase_EvgS-ArcB-TorS-like"/>
    <property type="match status" value="1"/>
</dbReference>
<comment type="catalytic activity">
    <reaction evidence="1">
        <text>ATP + protein L-histidine = ADP + protein N-phospho-L-histidine.</text>
        <dbReference type="EC" id="2.7.13.3"/>
    </reaction>
</comment>
<feature type="modified residue" description="4-aspartylphosphate" evidence="6">
    <location>
        <position position="859"/>
    </location>
</feature>
<evidence type="ECO:0000256" key="1">
    <source>
        <dbReference type="ARBA" id="ARBA00000085"/>
    </source>
</evidence>
<feature type="domain" description="Histidine kinase" evidence="9">
    <location>
        <begin position="437"/>
        <end position="655"/>
    </location>
</feature>
<dbReference type="SMART" id="SM00387">
    <property type="entry name" value="HATPase_c"/>
    <property type="match status" value="1"/>
</dbReference>
<feature type="transmembrane region" description="Helical" evidence="8">
    <location>
        <begin position="166"/>
        <end position="185"/>
    </location>
</feature>
<dbReference type="InterPro" id="IPR003661">
    <property type="entry name" value="HisK_dim/P_dom"/>
</dbReference>
<feature type="domain" description="Response regulatory" evidence="10">
    <location>
        <begin position="691"/>
        <end position="804"/>
    </location>
</feature>
<evidence type="ECO:0000256" key="4">
    <source>
        <dbReference type="ARBA" id="ARBA00022679"/>
    </source>
</evidence>
<feature type="coiled-coil region" evidence="7">
    <location>
        <begin position="386"/>
        <end position="413"/>
    </location>
</feature>
<dbReference type="PANTHER" id="PTHR43047:SF72">
    <property type="entry name" value="OSMOSENSING HISTIDINE PROTEIN KINASE SLN1"/>
    <property type="match status" value="1"/>
</dbReference>
<evidence type="ECO:0000259" key="10">
    <source>
        <dbReference type="PROSITE" id="PS50110"/>
    </source>
</evidence>
<dbReference type="Gene3D" id="1.10.287.130">
    <property type="match status" value="1"/>
</dbReference>
<keyword evidence="5" id="KW-0418">Kinase</keyword>
<dbReference type="GO" id="GO:0009927">
    <property type="term" value="F:histidine phosphotransfer kinase activity"/>
    <property type="evidence" value="ECO:0007669"/>
    <property type="project" value="TreeGrafter"/>
</dbReference>
<dbReference type="InterPro" id="IPR005467">
    <property type="entry name" value="His_kinase_dom"/>
</dbReference>
<feature type="transmembrane region" description="Helical" evidence="8">
    <location>
        <begin position="61"/>
        <end position="79"/>
    </location>
</feature>
<accession>A0A5S9IJL7</accession>
<dbReference type="Proteomes" id="UP000326354">
    <property type="component" value="Chromosome"/>
</dbReference>
<keyword evidence="12" id="KW-1185">Reference proteome</keyword>
<dbReference type="InterPro" id="IPR036890">
    <property type="entry name" value="HATPase_C_sf"/>
</dbReference>
<dbReference type="Gene3D" id="3.40.50.2300">
    <property type="match status" value="2"/>
</dbReference>
<organism evidence="11 12">
    <name type="scientific">Uabimicrobium amorphum</name>
    <dbReference type="NCBI Taxonomy" id="2596890"/>
    <lineage>
        <taxon>Bacteria</taxon>
        <taxon>Pseudomonadati</taxon>
        <taxon>Planctomycetota</taxon>
        <taxon>Candidatus Uabimicrobiia</taxon>
        <taxon>Candidatus Uabimicrobiales</taxon>
        <taxon>Candidatus Uabimicrobiaceae</taxon>
        <taxon>Candidatus Uabimicrobium</taxon>
    </lineage>
</organism>
<dbReference type="Pfam" id="PF00072">
    <property type="entry name" value="Response_reg"/>
    <property type="match status" value="2"/>
</dbReference>
<dbReference type="Gene3D" id="3.30.565.10">
    <property type="entry name" value="Histidine kinase-like ATPase, C-terminal domain"/>
    <property type="match status" value="1"/>
</dbReference>
<dbReference type="GO" id="GO:0000155">
    <property type="term" value="F:phosphorelay sensor kinase activity"/>
    <property type="evidence" value="ECO:0007669"/>
    <property type="project" value="InterPro"/>
</dbReference>
<dbReference type="PROSITE" id="PS50109">
    <property type="entry name" value="HIS_KIN"/>
    <property type="match status" value="1"/>
</dbReference>
<keyword evidence="3 6" id="KW-0597">Phosphoprotein</keyword>
<dbReference type="EC" id="2.7.13.3" evidence="2"/>
<dbReference type="PRINTS" id="PR00344">
    <property type="entry name" value="BCTRLSENSOR"/>
</dbReference>
<feature type="domain" description="Response regulatory" evidence="10">
    <location>
        <begin position="810"/>
        <end position="922"/>
    </location>
</feature>
<proteinExistence type="predicted"/>
<dbReference type="Gene3D" id="3.30.450.40">
    <property type="match status" value="1"/>
</dbReference>
<dbReference type="InterPro" id="IPR036097">
    <property type="entry name" value="HisK_dim/P_sf"/>
</dbReference>
<evidence type="ECO:0000256" key="6">
    <source>
        <dbReference type="PROSITE-ProRule" id="PRU00169"/>
    </source>
</evidence>
<dbReference type="Pfam" id="PF02518">
    <property type="entry name" value="HATPase_c"/>
    <property type="match status" value="1"/>
</dbReference>
<dbReference type="SUPFAM" id="SSF55781">
    <property type="entry name" value="GAF domain-like"/>
    <property type="match status" value="1"/>
</dbReference>
<feature type="coiled-coil region" evidence="7">
    <location>
        <begin position="196"/>
        <end position="229"/>
    </location>
</feature>
<dbReference type="SUPFAM" id="SSF47384">
    <property type="entry name" value="Homodimeric domain of signal transducing histidine kinase"/>
    <property type="match status" value="1"/>
</dbReference>
<keyword evidence="4" id="KW-0808">Transferase</keyword>
<dbReference type="FunFam" id="3.30.565.10:FF:000010">
    <property type="entry name" value="Sensor histidine kinase RcsC"/>
    <property type="match status" value="1"/>
</dbReference>
<dbReference type="InterPro" id="IPR003594">
    <property type="entry name" value="HATPase_dom"/>
</dbReference>
<dbReference type="SMART" id="SM00448">
    <property type="entry name" value="REC"/>
    <property type="match status" value="2"/>
</dbReference>
<keyword evidence="8" id="KW-0472">Membrane</keyword>
<gene>
    <name evidence="11" type="ORF">UABAM_01074</name>
</gene>
<reference evidence="11 12" key="1">
    <citation type="submission" date="2019-08" db="EMBL/GenBank/DDBJ databases">
        <title>Complete genome sequence of Candidatus Uab amorphum.</title>
        <authorList>
            <person name="Shiratori T."/>
            <person name="Suzuki S."/>
            <person name="Kakizawa Y."/>
            <person name="Ishida K."/>
        </authorList>
    </citation>
    <scope>NUCLEOTIDE SEQUENCE [LARGE SCALE GENOMIC DNA]</scope>
    <source>
        <strain evidence="11 12">SRT547</strain>
    </source>
</reference>
<feature type="modified residue" description="4-aspartylphosphate" evidence="6">
    <location>
        <position position="740"/>
    </location>
</feature>
<evidence type="ECO:0000256" key="2">
    <source>
        <dbReference type="ARBA" id="ARBA00012438"/>
    </source>
</evidence>
<dbReference type="CDD" id="cd00082">
    <property type="entry name" value="HisKA"/>
    <property type="match status" value="1"/>
</dbReference>
<evidence type="ECO:0000256" key="3">
    <source>
        <dbReference type="ARBA" id="ARBA00022553"/>
    </source>
</evidence>
<evidence type="ECO:0000256" key="8">
    <source>
        <dbReference type="SAM" id="Phobius"/>
    </source>
</evidence>
<dbReference type="GO" id="GO:0005886">
    <property type="term" value="C:plasma membrane"/>
    <property type="evidence" value="ECO:0007669"/>
    <property type="project" value="TreeGrafter"/>
</dbReference>
<dbReference type="SUPFAM" id="SSF52172">
    <property type="entry name" value="CheY-like"/>
    <property type="match status" value="2"/>
</dbReference>
<dbReference type="PROSITE" id="PS50110">
    <property type="entry name" value="RESPONSE_REGULATORY"/>
    <property type="match status" value="2"/>
</dbReference>
<evidence type="ECO:0000313" key="12">
    <source>
        <dbReference type="Proteomes" id="UP000326354"/>
    </source>
</evidence>
<feature type="transmembrane region" description="Helical" evidence="8">
    <location>
        <begin position="133"/>
        <end position="151"/>
    </location>
</feature>
<keyword evidence="8" id="KW-1133">Transmembrane helix</keyword>
<dbReference type="InterPro" id="IPR004358">
    <property type="entry name" value="Sig_transdc_His_kin-like_C"/>
</dbReference>
<evidence type="ECO:0000259" key="9">
    <source>
        <dbReference type="PROSITE" id="PS50109"/>
    </source>
</evidence>
<dbReference type="InterPro" id="IPR029016">
    <property type="entry name" value="GAF-like_dom_sf"/>
</dbReference>
<dbReference type="AlphaFoldDB" id="A0A5S9IJL7"/>
<dbReference type="InterPro" id="IPR011006">
    <property type="entry name" value="CheY-like_superfamily"/>
</dbReference>
<dbReference type="SMART" id="SM00388">
    <property type="entry name" value="HisKA"/>
    <property type="match status" value="1"/>
</dbReference>
<name>A0A5S9IJL7_UABAM</name>
<evidence type="ECO:0000256" key="5">
    <source>
        <dbReference type="ARBA" id="ARBA00022777"/>
    </source>
</evidence>